<dbReference type="PROSITE" id="PS50088">
    <property type="entry name" value="ANK_REPEAT"/>
    <property type="match status" value="3"/>
</dbReference>
<reference evidence="18" key="1">
    <citation type="submission" date="2019-02" db="EMBL/GenBank/DDBJ databases">
        <title>FDA dAtabase for Regulatory Grade micrObial Sequences (FDA-ARGOS): Supporting development and validation of Infectious Disease Dx tests.</title>
        <authorList>
            <person name="Duncan R."/>
            <person name="Fisher C."/>
            <person name="Tallon L."/>
            <person name="Sadzewicz L."/>
            <person name="Sengamalay N."/>
            <person name="Ott S."/>
            <person name="Godinez A."/>
            <person name="Nagaraj S."/>
            <person name="Vavikolanu K."/>
            <person name="Vyas G."/>
            <person name="Nadendla S."/>
            <person name="Aluvathingal J."/>
            <person name="Sichtig H."/>
        </authorList>
    </citation>
    <scope>NUCLEOTIDE SEQUENCE [LARGE SCALE GENOMIC DNA]</scope>
    <source>
        <strain evidence="18">FDAARGOS_360</strain>
    </source>
</reference>
<dbReference type="InterPro" id="IPR036770">
    <property type="entry name" value="Ankyrin_rpt-contain_sf"/>
</dbReference>
<dbReference type="InterPro" id="IPR038664">
    <property type="entry name" value="Gar1/Naf1_Cbf5-bd_sf"/>
</dbReference>
<dbReference type="InterPro" id="IPR009000">
    <property type="entry name" value="Transl_B-barrel_sf"/>
</dbReference>
<dbReference type="GO" id="GO:0001522">
    <property type="term" value="P:pseudouridine synthesis"/>
    <property type="evidence" value="ECO:0007669"/>
    <property type="project" value="InterPro"/>
</dbReference>
<organism evidence="17 18">
    <name type="scientific">Leishmania donovani</name>
    <dbReference type="NCBI Taxonomy" id="5661"/>
    <lineage>
        <taxon>Eukaryota</taxon>
        <taxon>Discoba</taxon>
        <taxon>Euglenozoa</taxon>
        <taxon>Kinetoplastea</taxon>
        <taxon>Metakinetoplastina</taxon>
        <taxon>Trypanosomatida</taxon>
        <taxon>Trypanosomatidae</taxon>
        <taxon>Leishmaniinae</taxon>
        <taxon>Leishmania</taxon>
    </lineage>
</organism>
<keyword evidence="15" id="KW-0012">Acyltransferase</keyword>
<dbReference type="GO" id="GO:1990904">
    <property type="term" value="C:ribonucleoprotein complex"/>
    <property type="evidence" value="ECO:0007669"/>
    <property type="project" value="UniProtKB-KW"/>
</dbReference>
<dbReference type="Pfam" id="PF01529">
    <property type="entry name" value="DHHC"/>
    <property type="match status" value="1"/>
</dbReference>
<dbReference type="EC" id="2.3.1.225" evidence="15"/>
<keyword evidence="5 15" id="KW-0812">Transmembrane</keyword>
<evidence type="ECO:0000313" key="18">
    <source>
        <dbReference type="Proteomes" id="UP000318821"/>
    </source>
</evidence>
<keyword evidence="10 15" id="KW-0472">Membrane</keyword>
<dbReference type="SUPFAM" id="SSF48403">
    <property type="entry name" value="Ankyrin repeat"/>
    <property type="match status" value="1"/>
</dbReference>
<evidence type="ECO:0000256" key="6">
    <source>
        <dbReference type="ARBA" id="ARBA00022737"/>
    </source>
</evidence>
<dbReference type="VEuPathDB" id="TriTrypDB:LdBPK_344120.1"/>
<name>A0A504XED4_LEIDO</name>
<evidence type="ECO:0000256" key="8">
    <source>
        <dbReference type="ARBA" id="ARBA00022989"/>
    </source>
</evidence>
<feature type="repeat" description="ANK" evidence="14">
    <location>
        <begin position="108"/>
        <end position="140"/>
    </location>
</feature>
<gene>
    <name evidence="17" type="ORF">CGC20_20470</name>
</gene>
<evidence type="ECO:0000256" key="9">
    <source>
        <dbReference type="ARBA" id="ARBA00023043"/>
    </source>
</evidence>
<dbReference type="VEuPathDB" id="TriTrypDB:LDHU3_34.6450"/>
<feature type="transmembrane region" description="Helical" evidence="15">
    <location>
        <begin position="551"/>
        <end position="575"/>
    </location>
</feature>
<dbReference type="GO" id="GO:0005730">
    <property type="term" value="C:nucleolus"/>
    <property type="evidence" value="ECO:0007669"/>
    <property type="project" value="UniProtKB-SubCell"/>
</dbReference>
<dbReference type="SUPFAM" id="SSF50447">
    <property type="entry name" value="Translation proteins"/>
    <property type="match status" value="1"/>
</dbReference>
<comment type="subcellular location">
    <subcellularLocation>
        <location evidence="1">Membrane</location>
        <topology evidence="1">Multi-pass membrane protein</topology>
    </subcellularLocation>
    <subcellularLocation>
        <location evidence="2">Nucleus</location>
        <location evidence="2">Nucleolus</location>
    </subcellularLocation>
</comment>
<dbReference type="Gene3D" id="1.25.40.20">
    <property type="entry name" value="Ankyrin repeat-containing domain"/>
    <property type="match status" value="1"/>
</dbReference>
<dbReference type="InterPro" id="IPR002110">
    <property type="entry name" value="Ankyrin_rpt"/>
</dbReference>
<dbReference type="AlphaFoldDB" id="A0A504XED4"/>
<dbReference type="VEuPathDB" id="TriTrypDB:LdCL_340050700"/>
<dbReference type="VEuPathDB" id="TriTrypDB:LdBPK_344130.1"/>
<evidence type="ECO:0000256" key="2">
    <source>
        <dbReference type="ARBA" id="ARBA00004604"/>
    </source>
</evidence>
<dbReference type="VEuPathDB" id="TriTrypDB:LdCL_340050500"/>
<keyword evidence="6" id="KW-0677">Repeat</keyword>
<evidence type="ECO:0000256" key="1">
    <source>
        <dbReference type="ARBA" id="ARBA00004141"/>
    </source>
</evidence>
<evidence type="ECO:0000256" key="14">
    <source>
        <dbReference type="PROSITE-ProRule" id="PRU00023"/>
    </source>
</evidence>
<feature type="repeat" description="ANK" evidence="14">
    <location>
        <begin position="141"/>
        <end position="173"/>
    </location>
</feature>
<comment type="domain">
    <text evidence="15">The DHHC domain is required for palmitoyltransferase activity.</text>
</comment>
<dbReference type="VEuPathDB" id="TriTrypDB:LDHU3_34.6460"/>
<sequence length="878" mass="93306">MDSLELVCNFVGSSAAEIEKVVEDKSFLNLCNRPLPNGQYPIHALASRHNAKGVELLLQVGVDANQASEEPGNRLGFTAAHYAAIANCVHALEVLKRYNADLDRPAADQWTPLHAATFRGRSAAVRALVELGVNIDCATSEGHTPLVFAVNLGRIKDARYLLQNNAMVQLNDAHHDNLLHYTLHYRLAQAVNGDYKLPDSQLDIAVLLVLNGVRPDEQNDEGDTPTRYVAATLPSLPKALDLIFANADKLHFMPTECNYLTLVAATTSFLVDKTGVAAGQAQTLVDIMAALEKERKASRPMRTVAADRVTDAAASPSLPASHPAVPAEVLDLPGGKPNSKQCPSLARAAKVQANEHAAENGGKCPHCPFAFLMMRCDKGTLLLVGTAFLLGYFCVEELCPEDSEDVAVVTAVVEAAALEAPVAAAVAAVEVAAPDPPENVEEVGTFMNAAEGELVYRVTAHGVVPRFNAFVYTENKAKIGKIEEILGNTTDVMFSVKPSPGVQAASLSEGDKVYISPTQFTPLRLRRHGWAAEAASVAAEAASVAAEAASVAVAVEASVAVVVAVVLMVTTALNAHTPFAVRAAPMPYASNYRSRNASLAAAHTTAIVAWVHMNADTAPLSLEWGGKRGRRTICGFNVASDCVGGLVLLIGIPALVVAHLAAVVLTPLFAASHDGNTLLLEVLLELFLCMGAVALLFLLLVADPGFVEVPTALSCRCSHCGTEVDDFDHHCGAVGACIGKGNMCYFILFLLFAALLCALGAVQNAAFVAATARAHIRDTGPSWTSIAALIQTVLTALRLPRILCLLVLSVAAVNGGVVCTFLCLRYTYLAYKGLSSVRRRRRFDVSGSLSKVFANTFRPAFSHNFMLPRYHALADMSD</sequence>
<dbReference type="InterPro" id="IPR007504">
    <property type="entry name" value="H/ACA_rnp_Gar1/Naf1"/>
</dbReference>
<keyword evidence="11" id="KW-0539">Nucleus</keyword>
<evidence type="ECO:0000256" key="11">
    <source>
        <dbReference type="ARBA" id="ARBA00023242"/>
    </source>
</evidence>
<dbReference type="GO" id="GO:0019706">
    <property type="term" value="F:protein-cysteine S-palmitoyltransferase activity"/>
    <property type="evidence" value="ECO:0007669"/>
    <property type="project" value="UniProtKB-EC"/>
</dbReference>
<protein>
    <recommendedName>
        <fullName evidence="15">Palmitoyltransferase</fullName>
        <ecNumber evidence="15">2.3.1.225</ecNumber>
    </recommendedName>
</protein>
<feature type="transmembrane region" description="Helical" evidence="15">
    <location>
        <begin position="805"/>
        <end position="831"/>
    </location>
</feature>
<dbReference type="Pfam" id="PF04410">
    <property type="entry name" value="Gar1"/>
    <property type="match status" value="1"/>
</dbReference>
<evidence type="ECO:0000256" key="10">
    <source>
        <dbReference type="ARBA" id="ARBA00023136"/>
    </source>
</evidence>
<comment type="catalytic activity">
    <reaction evidence="15">
        <text>L-cysteinyl-[protein] + hexadecanoyl-CoA = S-hexadecanoyl-L-cysteinyl-[protein] + CoA</text>
        <dbReference type="Rhea" id="RHEA:36683"/>
        <dbReference type="Rhea" id="RHEA-COMP:10131"/>
        <dbReference type="Rhea" id="RHEA-COMP:11032"/>
        <dbReference type="ChEBI" id="CHEBI:29950"/>
        <dbReference type="ChEBI" id="CHEBI:57287"/>
        <dbReference type="ChEBI" id="CHEBI:57379"/>
        <dbReference type="ChEBI" id="CHEBI:74151"/>
        <dbReference type="EC" id="2.3.1.225"/>
    </reaction>
</comment>
<feature type="repeat" description="ANK" evidence="14">
    <location>
        <begin position="37"/>
        <end position="69"/>
    </location>
</feature>
<proteinExistence type="inferred from homology"/>
<dbReference type="PROSITE" id="PS50297">
    <property type="entry name" value="ANK_REP_REGION"/>
    <property type="match status" value="3"/>
</dbReference>
<dbReference type="GO" id="GO:0006364">
    <property type="term" value="P:rRNA processing"/>
    <property type="evidence" value="ECO:0007669"/>
    <property type="project" value="UniProtKB-KW"/>
</dbReference>
<evidence type="ECO:0000259" key="16">
    <source>
        <dbReference type="Pfam" id="PF01529"/>
    </source>
</evidence>
<evidence type="ECO:0000256" key="15">
    <source>
        <dbReference type="RuleBase" id="RU079119"/>
    </source>
</evidence>
<dbReference type="InterPro" id="IPR001594">
    <property type="entry name" value="Palmitoyltrfase_DHHC"/>
</dbReference>
<comment type="similarity">
    <text evidence="15">Belongs to the DHHC palmitoyltransferase family.</text>
</comment>
<keyword evidence="8 15" id="KW-1133">Transmembrane helix</keyword>
<evidence type="ECO:0000256" key="12">
    <source>
        <dbReference type="ARBA" id="ARBA00023274"/>
    </source>
</evidence>
<dbReference type="PANTHER" id="PTHR24198:SF165">
    <property type="entry name" value="ANKYRIN REPEAT-CONTAINING PROTEIN-RELATED"/>
    <property type="match status" value="1"/>
</dbReference>
<feature type="domain" description="Palmitoyltransferase DHHC" evidence="16">
    <location>
        <begin position="717"/>
        <end position="838"/>
    </location>
</feature>
<feature type="transmembrane region" description="Helical" evidence="15">
    <location>
        <begin position="745"/>
        <end position="770"/>
    </location>
</feature>
<dbReference type="PANTHER" id="PTHR24198">
    <property type="entry name" value="ANKYRIN REPEAT AND PROTEIN KINASE DOMAIN-CONTAINING PROTEIN"/>
    <property type="match status" value="1"/>
</dbReference>
<feature type="transmembrane region" description="Helical" evidence="15">
    <location>
        <begin position="646"/>
        <end position="670"/>
    </location>
</feature>
<dbReference type="VEuPathDB" id="TriTrypDB:LdBPK_344110.1"/>
<keyword evidence="7" id="KW-0694">RNA-binding</keyword>
<dbReference type="VEuPathDB" id="TriTrypDB:LDHU3_34.6440"/>
<evidence type="ECO:0000256" key="7">
    <source>
        <dbReference type="ARBA" id="ARBA00022884"/>
    </source>
</evidence>
<comment type="caution">
    <text evidence="17">The sequence shown here is derived from an EMBL/GenBank/DDBJ whole genome shotgun (WGS) entry which is preliminary data.</text>
</comment>
<evidence type="ECO:0000256" key="3">
    <source>
        <dbReference type="ARBA" id="ARBA00022517"/>
    </source>
</evidence>
<evidence type="ECO:0000256" key="4">
    <source>
        <dbReference type="ARBA" id="ARBA00022552"/>
    </source>
</evidence>
<keyword evidence="4" id="KW-0698">rRNA processing</keyword>
<dbReference type="EMBL" id="RHLD01000015">
    <property type="protein sequence ID" value="TPP46694.1"/>
    <property type="molecule type" value="Genomic_DNA"/>
</dbReference>
<evidence type="ECO:0000313" key="17">
    <source>
        <dbReference type="EMBL" id="TPP46694.1"/>
    </source>
</evidence>
<evidence type="ECO:0000256" key="13">
    <source>
        <dbReference type="ARBA" id="ARBA00038293"/>
    </source>
</evidence>
<evidence type="ECO:0000256" key="5">
    <source>
        <dbReference type="ARBA" id="ARBA00022692"/>
    </source>
</evidence>
<dbReference type="VEuPathDB" id="TriTrypDB:LdCL_340050600"/>
<keyword evidence="12" id="KW-0687">Ribonucleoprotein</keyword>
<accession>A0A504XED4</accession>
<dbReference type="SMART" id="SM00248">
    <property type="entry name" value="ANK"/>
    <property type="match status" value="5"/>
</dbReference>
<dbReference type="Pfam" id="PF12796">
    <property type="entry name" value="Ank_2"/>
    <property type="match status" value="1"/>
</dbReference>
<keyword evidence="9 14" id="KW-0040">ANK repeat</keyword>
<dbReference type="FunFam" id="2.40.10.230:FF:000001">
    <property type="entry name" value="H/ACA ribonucleoprotein complex subunit"/>
    <property type="match status" value="1"/>
</dbReference>
<dbReference type="GO" id="GO:0016020">
    <property type="term" value="C:membrane"/>
    <property type="evidence" value="ECO:0007669"/>
    <property type="project" value="UniProtKB-SubCell"/>
</dbReference>
<dbReference type="GO" id="GO:0005737">
    <property type="term" value="C:cytoplasm"/>
    <property type="evidence" value="ECO:0007669"/>
    <property type="project" value="TreeGrafter"/>
</dbReference>
<feature type="transmembrane region" description="Helical" evidence="15">
    <location>
        <begin position="682"/>
        <end position="702"/>
    </location>
</feature>
<comment type="similarity">
    <text evidence="13">Belongs to the GAR1 family.</text>
</comment>
<dbReference type="PROSITE" id="PS50216">
    <property type="entry name" value="DHHC"/>
    <property type="match status" value="1"/>
</dbReference>
<dbReference type="Proteomes" id="UP000318821">
    <property type="component" value="Unassembled WGS sequence"/>
</dbReference>
<dbReference type="GO" id="GO:0003723">
    <property type="term" value="F:RNA binding"/>
    <property type="evidence" value="ECO:0007669"/>
    <property type="project" value="UniProtKB-KW"/>
</dbReference>
<keyword evidence="3" id="KW-0690">Ribosome biogenesis</keyword>
<keyword evidence="15" id="KW-0808">Transferase</keyword>
<dbReference type="Gene3D" id="2.40.10.230">
    <property type="entry name" value="Probable tRNA pseudouridine synthase domain"/>
    <property type="match status" value="1"/>
</dbReference>